<sequence length="85" mass="9837">MKEHKRLEPGWFHWEENIRRFTRGTEKPEHRKPLFLSMNTGSELYFINNTDECLPVVSAGAQGSRATTTAYFPWAALAHPTCIQM</sequence>
<dbReference type="Proteomes" id="UP000528322">
    <property type="component" value="Unassembled WGS sequence"/>
</dbReference>
<reference evidence="1 2" key="1">
    <citation type="submission" date="2020-08" db="EMBL/GenBank/DDBJ databases">
        <title>Genomic Encyclopedia of Type Strains, Phase IV (KMG-IV): sequencing the most valuable type-strain genomes for metagenomic binning, comparative biology and taxonomic classification.</title>
        <authorList>
            <person name="Goeker M."/>
        </authorList>
    </citation>
    <scope>NUCLEOTIDE SEQUENCE [LARGE SCALE GENOMIC DNA]</scope>
    <source>
        <strain evidence="1 2">DSM 22071</strain>
    </source>
</reference>
<proteinExistence type="predicted"/>
<comment type="caution">
    <text evidence="1">The sequence shown here is derived from an EMBL/GenBank/DDBJ whole genome shotgun (WGS) entry which is preliminary data.</text>
</comment>
<name>A0A7W7Y3E9_9BACT</name>
<dbReference type="AlphaFoldDB" id="A0A7W7Y3E9"/>
<accession>A0A7W7Y3E9</accession>
<gene>
    <name evidence="1" type="ORF">HNR37_000652</name>
</gene>
<keyword evidence="2" id="KW-1185">Reference proteome</keyword>
<evidence type="ECO:0000313" key="2">
    <source>
        <dbReference type="Proteomes" id="UP000528322"/>
    </source>
</evidence>
<dbReference type="RefSeq" id="WP_183729864.1">
    <property type="nucleotide sequence ID" value="NZ_JACHID010000003.1"/>
</dbReference>
<evidence type="ECO:0000313" key="1">
    <source>
        <dbReference type="EMBL" id="MBB5021343.1"/>
    </source>
</evidence>
<organism evidence="1 2">
    <name type="scientific">Desulfurispira natronophila</name>
    <dbReference type="NCBI Taxonomy" id="682562"/>
    <lineage>
        <taxon>Bacteria</taxon>
        <taxon>Pseudomonadati</taxon>
        <taxon>Chrysiogenota</taxon>
        <taxon>Chrysiogenia</taxon>
        <taxon>Chrysiogenales</taxon>
        <taxon>Chrysiogenaceae</taxon>
        <taxon>Desulfurispira</taxon>
    </lineage>
</organism>
<dbReference type="EMBL" id="JACHID010000003">
    <property type="protein sequence ID" value="MBB5021343.1"/>
    <property type="molecule type" value="Genomic_DNA"/>
</dbReference>
<protein>
    <submittedName>
        <fullName evidence="1">Uncharacterized protein</fullName>
    </submittedName>
</protein>